<protein>
    <submittedName>
        <fullName evidence="1">Uncharacterized protein</fullName>
    </submittedName>
</protein>
<dbReference type="Proteomes" id="UP000005709">
    <property type="component" value="Unassembled WGS sequence"/>
</dbReference>
<evidence type="ECO:0000313" key="2">
    <source>
        <dbReference type="Proteomes" id="UP000005709"/>
    </source>
</evidence>
<evidence type="ECO:0000313" key="1">
    <source>
        <dbReference type="EMBL" id="EEV17883.1"/>
    </source>
</evidence>
<dbReference type="AlphaFoldDB" id="C8PH62"/>
<dbReference type="EMBL" id="ACYG01000022">
    <property type="protein sequence ID" value="EEV17883.1"/>
    <property type="molecule type" value="Genomic_DNA"/>
</dbReference>
<organism evidence="1 2">
    <name type="scientific">Campylobacter gracilis RM3268</name>
    <dbReference type="NCBI Taxonomy" id="553220"/>
    <lineage>
        <taxon>Bacteria</taxon>
        <taxon>Pseudomonadati</taxon>
        <taxon>Campylobacterota</taxon>
        <taxon>Epsilonproteobacteria</taxon>
        <taxon>Campylobacterales</taxon>
        <taxon>Campylobacteraceae</taxon>
        <taxon>Campylobacter</taxon>
    </lineage>
</organism>
<proteinExistence type="predicted"/>
<accession>C8PH62</accession>
<sequence length="42" mass="4723">MQLQGISISQFRRIPQRADLDFKFSGTNSKPKSRAAQICAII</sequence>
<keyword evidence="2" id="KW-1185">Reference proteome</keyword>
<reference evidence="1 2" key="1">
    <citation type="submission" date="2009-07" db="EMBL/GenBank/DDBJ databases">
        <authorList>
            <person name="Madupu R."/>
            <person name="Sebastian Y."/>
            <person name="Durkin A.S."/>
            <person name="Torralba M."/>
            <person name="Methe B."/>
            <person name="Sutton G.G."/>
            <person name="Strausberg R.L."/>
            <person name="Nelson K.E."/>
        </authorList>
    </citation>
    <scope>NUCLEOTIDE SEQUENCE [LARGE SCALE GENOMIC DNA]</scope>
    <source>
        <strain evidence="1 2">RM3268</strain>
    </source>
</reference>
<comment type="caution">
    <text evidence="1">The sequence shown here is derived from an EMBL/GenBank/DDBJ whole genome shotgun (WGS) entry which is preliminary data.</text>
</comment>
<name>C8PH62_9BACT</name>
<gene>
    <name evidence="1" type="ORF">CAMGR0001_2250</name>
</gene>